<dbReference type="Proteomes" id="UP000008909">
    <property type="component" value="Unassembled WGS sequence"/>
</dbReference>
<dbReference type="EMBL" id="DF144449">
    <property type="protein sequence ID" value="GAA56924.1"/>
    <property type="molecule type" value="Genomic_DNA"/>
</dbReference>
<keyword evidence="2" id="KW-1185">Reference proteome</keyword>
<reference evidence="1" key="1">
    <citation type="journal article" date="2011" name="Genome Biol.">
        <title>The draft genome of the carcinogenic human liver fluke Clonorchis sinensis.</title>
        <authorList>
            <person name="Wang X."/>
            <person name="Chen W."/>
            <person name="Huang Y."/>
            <person name="Sun J."/>
            <person name="Men J."/>
            <person name="Liu H."/>
            <person name="Luo F."/>
            <person name="Guo L."/>
            <person name="Lv X."/>
            <person name="Deng C."/>
            <person name="Zhou C."/>
            <person name="Fan Y."/>
            <person name="Li X."/>
            <person name="Huang L."/>
            <person name="Hu Y."/>
            <person name="Liang C."/>
            <person name="Hu X."/>
            <person name="Xu J."/>
            <person name="Yu X."/>
        </authorList>
    </citation>
    <scope>NUCLEOTIDE SEQUENCE [LARGE SCALE GENOMIC DNA]</scope>
    <source>
        <strain evidence="1">Henan</strain>
    </source>
</reference>
<proteinExistence type="predicted"/>
<accession>G7YVE4</accession>
<name>G7YVE4_CLOSI</name>
<sequence length="302" mass="34061">MDWAAAKEALAAEFDTTADRQEAFGVTVDTTDAALRSVTEFVQSLCSICLQLSAVNEHPDKIREDAFKEKSSKHPYLDDVNLGKHYRSNTYIVADKIDTHSVYRATRLPVVQVLAAERKGRDSGDQRWDNQSLFLASTVQGGRYDGKQKTSCELCVFVLVYHQVKSRTKWFSPKANIIETKYQLLRSTRHILNHGLGGWSTLTGKITHLKLTFCHWCQLGYRLHCSTGARSNRLIRLYQVVISSCLVSLMVPAGRLLVCPLILIPRIYKCISGFPHMNFSCVQAVRFNCSVQASSVQTTVRR</sequence>
<organism evidence="1 2">
    <name type="scientific">Clonorchis sinensis</name>
    <name type="common">Chinese liver fluke</name>
    <dbReference type="NCBI Taxonomy" id="79923"/>
    <lineage>
        <taxon>Eukaryota</taxon>
        <taxon>Metazoa</taxon>
        <taxon>Spiralia</taxon>
        <taxon>Lophotrochozoa</taxon>
        <taxon>Platyhelminthes</taxon>
        <taxon>Trematoda</taxon>
        <taxon>Digenea</taxon>
        <taxon>Opisthorchiida</taxon>
        <taxon>Opisthorchiata</taxon>
        <taxon>Opisthorchiidae</taxon>
        <taxon>Clonorchis</taxon>
    </lineage>
</organism>
<reference key="2">
    <citation type="submission" date="2011-10" db="EMBL/GenBank/DDBJ databases">
        <title>The genome and transcriptome sequence of Clonorchis sinensis provide insights into the carcinogenic liver fluke.</title>
        <authorList>
            <person name="Wang X."/>
            <person name="Huang Y."/>
            <person name="Chen W."/>
            <person name="Liu H."/>
            <person name="Guo L."/>
            <person name="Chen Y."/>
            <person name="Luo F."/>
            <person name="Zhou W."/>
            <person name="Sun J."/>
            <person name="Mao Q."/>
            <person name="Liang P."/>
            <person name="Zhou C."/>
            <person name="Tian Y."/>
            <person name="Men J."/>
            <person name="Lv X."/>
            <person name="Huang L."/>
            <person name="Zhou J."/>
            <person name="Hu Y."/>
            <person name="Li R."/>
            <person name="Zhang F."/>
            <person name="Lei H."/>
            <person name="Li X."/>
            <person name="Hu X."/>
            <person name="Liang C."/>
            <person name="Xu J."/>
            <person name="Wu Z."/>
            <person name="Yu X."/>
        </authorList>
    </citation>
    <scope>NUCLEOTIDE SEQUENCE</scope>
    <source>
        <strain>Henan</strain>
    </source>
</reference>
<evidence type="ECO:0000313" key="2">
    <source>
        <dbReference type="Proteomes" id="UP000008909"/>
    </source>
</evidence>
<gene>
    <name evidence="1" type="ORF">CLF_111836</name>
</gene>
<evidence type="ECO:0000313" key="1">
    <source>
        <dbReference type="EMBL" id="GAA56924.1"/>
    </source>
</evidence>
<protein>
    <submittedName>
        <fullName evidence="1">Uncharacterized protein</fullName>
    </submittedName>
</protein>
<dbReference type="AlphaFoldDB" id="G7YVE4"/>